<evidence type="ECO:0000313" key="6">
    <source>
        <dbReference type="EMBL" id="MBS3062107.1"/>
    </source>
</evidence>
<feature type="domain" description="DNA-directed RNA polymerase RpoA/D/Rpb3-type" evidence="5">
    <location>
        <begin position="12"/>
        <end position="241"/>
    </location>
</feature>
<evidence type="ECO:0000313" key="7">
    <source>
        <dbReference type="Proteomes" id="UP000675968"/>
    </source>
</evidence>
<comment type="caution">
    <text evidence="6">The sequence shown here is derived from an EMBL/GenBank/DDBJ whole genome shotgun (WGS) entry which is preliminary data.</text>
</comment>
<dbReference type="InterPro" id="IPR036643">
    <property type="entry name" value="RNApol_insert_sf"/>
</dbReference>
<keyword evidence="4" id="KW-0963">Cytoplasm</keyword>
<evidence type="ECO:0000256" key="1">
    <source>
        <dbReference type="ARBA" id="ARBA00022478"/>
    </source>
</evidence>
<proteinExistence type="inferred from homology"/>
<dbReference type="SUPFAM" id="SSF56553">
    <property type="entry name" value="Insert subdomain of RNA polymerase alpha subunit"/>
    <property type="match status" value="1"/>
</dbReference>
<dbReference type="Gene3D" id="2.170.120.12">
    <property type="entry name" value="DNA-directed RNA polymerase, insert domain"/>
    <property type="match status" value="1"/>
</dbReference>
<dbReference type="SUPFAM" id="SSF55257">
    <property type="entry name" value="RBP11-like subunits of RNA polymerase"/>
    <property type="match status" value="1"/>
</dbReference>
<reference evidence="6" key="2">
    <citation type="submission" date="2021-05" db="EMBL/GenBank/DDBJ databases">
        <title>Protein family content uncovers lineage relationships and bacterial pathway maintenance mechanisms in DPANN archaea.</title>
        <authorList>
            <person name="Castelle C.J."/>
            <person name="Meheust R."/>
            <person name="Jaffe A.L."/>
            <person name="Seitz K."/>
            <person name="Gong X."/>
            <person name="Baker B.J."/>
            <person name="Banfield J.F."/>
        </authorList>
    </citation>
    <scope>NUCLEOTIDE SEQUENCE</scope>
    <source>
        <strain evidence="6">RIFCSPLOWO2_01_FULL_AR10_48_17</strain>
    </source>
</reference>
<comment type="catalytic activity">
    <reaction evidence="4">
        <text>RNA(n) + a ribonucleoside 5'-triphosphate = RNA(n+1) + diphosphate</text>
        <dbReference type="Rhea" id="RHEA:21248"/>
        <dbReference type="Rhea" id="RHEA-COMP:14527"/>
        <dbReference type="Rhea" id="RHEA-COMP:17342"/>
        <dbReference type="ChEBI" id="CHEBI:33019"/>
        <dbReference type="ChEBI" id="CHEBI:61557"/>
        <dbReference type="ChEBI" id="CHEBI:140395"/>
        <dbReference type="EC" id="2.7.7.6"/>
    </reaction>
</comment>
<dbReference type="SMART" id="SM00662">
    <property type="entry name" value="RPOLD"/>
    <property type="match status" value="1"/>
</dbReference>
<dbReference type="GO" id="GO:0005737">
    <property type="term" value="C:cytoplasm"/>
    <property type="evidence" value="ECO:0007669"/>
    <property type="project" value="UniProtKB-SubCell"/>
</dbReference>
<keyword evidence="4 6" id="KW-0808">Transferase</keyword>
<dbReference type="PANTHER" id="PTHR11800:SF2">
    <property type="entry name" value="DNA-DIRECTED RNA POLYMERASE II SUBUNIT RPB3"/>
    <property type="match status" value="1"/>
</dbReference>
<name>A0A8T4L651_9ARCH</name>
<accession>A0A8T4L651</accession>
<dbReference type="GO" id="GO:0006351">
    <property type="term" value="P:DNA-templated transcription"/>
    <property type="evidence" value="ECO:0007669"/>
    <property type="project" value="UniProtKB-UniRule"/>
</dbReference>
<keyword evidence="4 6" id="KW-0548">Nucleotidyltransferase</keyword>
<evidence type="ECO:0000259" key="5">
    <source>
        <dbReference type="SMART" id="SM00662"/>
    </source>
</evidence>
<dbReference type="AlphaFoldDB" id="A0A8T4L651"/>
<dbReference type="HAMAP" id="MF_00320">
    <property type="entry name" value="RNApol_arch_Rpo3"/>
    <property type="match status" value="1"/>
</dbReference>
<dbReference type="InterPro" id="IPR050518">
    <property type="entry name" value="Rpo3/RPB3_RNA_Pol_subunit"/>
</dbReference>
<dbReference type="Pfam" id="PF01000">
    <property type="entry name" value="RNA_pol_A_bac"/>
    <property type="match status" value="1"/>
</dbReference>
<organism evidence="6 7">
    <name type="scientific">Candidatus Iainarchaeum sp</name>
    <dbReference type="NCBI Taxonomy" id="3101447"/>
    <lineage>
        <taxon>Archaea</taxon>
        <taxon>Candidatus Iainarchaeota</taxon>
        <taxon>Candidatus Iainarchaeia</taxon>
        <taxon>Candidatus Iainarchaeales</taxon>
        <taxon>Candidatus Iainarchaeaceae</taxon>
        <taxon>Candidatus Iainarchaeum</taxon>
    </lineage>
</organism>
<sequence length="245" mass="27483">MDVKKISDNGKELKLLINGTDTAMMNALRRTIMNSVPVLAIDKVWFYDNNSVMTDEMLSHRLGLLSVKGVGKVTEGENAKFALEKEGPGMVYSGEIICSTGNAEIVDKKIPVVLLGKNQRVRMEMEAVVGTGKMHTKWQPGTVTYYQVPKVTFEGVKDPEAIQKAFPGTIEVKAKKLFLADPLNAKQVTELRDRFPEEVKLDYDDKSFVMIIETNRGKENAEIIEDSLEALRNRNKEFKEALKSL</sequence>
<comment type="caution">
    <text evidence="4">Lacks conserved residue(s) required for the propagation of feature annotation.</text>
</comment>
<dbReference type="GO" id="GO:0003899">
    <property type="term" value="F:DNA-directed RNA polymerase activity"/>
    <property type="evidence" value="ECO:0007669"/>
    <property type="project" value="UniProtKB-UniRule"/>
</dbReference>
<dbReference type="Gene3D" id="3.30.70.3110">
    <property type="match status" value="1"/>
</dbReference>
<keyword evidence="2 4" id="KW-0804">Transcription</keyword>
<dbReference type="PANTHER" id="PTHR11800">
    <property type="entry name" value="DNA-DIRECTED RNA POLYMERASE"/>
    <property type="match status" value="1"/>
</dbReference>
<comment type="subcellular location">
    <subcellularLocation>
        <location evidence="4">Cytoplasm</location>
    </subcellularLocation>
</comment>
<dbReference type="EMBL" id="JAGVWC010000012">
    <property type="protein sequence ID" value="MBS3062107.1"/>
    <property type="molecule type" value="Genomic_DNA"/>
</dbReference>
<dbReference type="NCBIfam" id="NF001988">
    <property type="entry name" value="PRK00783.1"/>
    <property type="match status" value="1"/>
</dbReference>
<evidence type="ECO:0000256" key="3">
    <source>
        <dbReference type="ARBA" id="ARBA00025804"/>
    </source>
</evidence>
<dbReference type="Proteomes" id="UP000675968">
    <property type="component" value="Unassembled WGS sequence"/>
</dbReference>
<dbReference type="InterPro" id="IPR036603">
    <property type="entry name" value="RBP11-like"/>
</dbReference>
<dbReference type="GO" id="GO:0000428">
    <property type="term" value="C:DNA-directed RNA polymerase complex"/>
    <property type="evidence" value="ECO:0007669"/>
    <property type="project" value="UniProtKB-KW"/>
</dbReference>
<keyword evidence="1 4" id="KW-0240">DNA-directed RNA polymerase</keyword>
<dbReference type="InterPro" id="IPR011263">
    <property type="entry name" value="DNA-dir_RNA_pol_RpoA/D/Rpb3"/>
</dbReference>
<dbReference type="Gene3D" id="3.30.1360.10">
    <property type="entry name" value="RNA polymerase, RBP11-like subunit"/>
    <property type="match status" value="1"/>
</dbReference>
<comment type="subunit">
    <text evidence="4">Part of the RNA polymerase complex.</text>
</comment>
<dbReference type="InterPro" id="IPR011262">
    <property type="entry name" value="DNA-dir_RNA_pol_insert"/>
</dbReference>
<gene>
    <name evidence="4" type="primary">rpo3</name>
    <name evidence="4" type="synonym">rpoD</name>
    <name evidence="6" type="ORF">J4215_05990</name>
</gene>
<dbReference type="GO" id="GO:0003677">
    <property type="term" value="F:DNA binding"/>
    <property type="evidence" value="ECO:0007669"/>
    <property type="project" value="UniProtKB-UniRule"/>
</dbReference>
<dbReference type="Pfam" id="PF01193">
    <property type="entry name" value="RNA_pol_L"/>
    <property type="match status" value="1"/>
</dbReference>
<protein>
    <recommendedName>
        <fullName evidence="4">DNA-directed RNA polymerase subunit Rpo3</fullName>
        <ecNumber evidence="4">2.7.7.6</ecNumber>
    </recommendedName>
    <alternativeName>
        <fullName evidence="4">DNA-directed RNA polymerase subunit D</fullName>
    </alternativeName>
</protein>
<evidence type="ECO:0000256" key="2">
    <source>
        <dbReference type="ARBA" id="ARBA00023163"/>
    </source>
</evidence>
<dbReference type="GO" id="GO:0046983">
    <property type="term" value="F:protein dimerization activity"/>
    <property type="evidence" value="ECO:0007669"/>
    <property type="project" value="InterPro"/>
</dbReference>
<dbReference type="InterPro" id="IPR022842">
    <property type="entry name" value="RNAP_Rpo3/Rpb3/RPAC1"/>
</dbReference>
<comment type="similarity">
    <text evidence="3 4">Belongs to the archaeal Rpo3/eukaryotic RPB3 RNA polymerase subunit family.</text>
</comment>
<reference evidence="6" key="1">
    <citation type="submission" date="2021-03" db="EMBL/GenBank/DDBJ databases">
        <authorList>
            <person name="Jaffe A."/>
        </authorList>
    </citation>
    <scope>NUCLEOTIDE SEQUENCE</scope>
    <source>
        <strain evidence="6">RIFCSPLOWO2_01_FULL_AR10_48_17</strain>
    </source>
</reference>
<evidence type="ECO:0000256" key="4">
    <source>
        <dbReference type="HAMAP-Rule" id="MF_00320"/>
    </source>
</evidence>
<comment type="function">
    <text evidence="4">DNA-dependent RNA polymerase (RNAP) catalyzes the transcription of DNA into RNA using the four ribonucleoside triphosphates as substrates.</text>
</comment>
<dbReference type="EC" id="2.7.7.6" evidence="4"/>